<protein>
    <recommendedName>
        <fullName evidence="4">SUEL-type lectin domain-containing protein</fullName>
    </recommendedName>
</protein>
<proteinExistence type="predicted"/>
<feature type="chain" id="PRO_5025668842" description="SUEL-type lectin domain-containing protein" evidence="3">
    <location>
        <begin position="26"/>
        <end position="251"/>
    </location>
</feature>
<dbReference type="GO" id="GO:0030246">
    <property type="term" value="F:carbohydrate binding"/>
    <property type="evidence" value="ECO:0007669"/>
    <property type="project" value="UniProtKB-KW"/>
</dbReference>
<feature type="signal peptide" evidence="3">
    <location>
        <begin position="1"/>
        <end position="25"/>
    </location>
</feature>
<dbReference type="InterPro" id="IPR000922">
    <property type="entry name" value="Lectin_gal-bd_dom"/>
</dbReference>
<evidence type="ECO:0000259" key="4">
    <source>
        <dbReference type="PROSITE" id="PS50228"/>
    </source>
</evidence>
<dbReference type="InParanoid" id="A0A672N1V7"/>
<organism evidence="5 6">
    <name type="scientific">Sinocyclocheilus grahami</name>
    <name type="common">Dianchi golden-line fish</name>
    <name type="synonym">Barbus grahami</name>
    <dbReference type="NCBI Taxonomy" id="75366"/>
    <lineage>
        <taxon>Eukaryota</taxon>
        <taxon>Metazoa</taxon>
        <taxon>Chordata</taxon>
        <taxon>Craniata</taxon>
        <taxon>Vertebrata</taxon>
        <taxon>Euteleostomi</taxon>
        <taxon>Actinopterygii</taxon>
        <taxon>Neopterygii</taxon>
        <taxon>Teleostei</taxon>
        <taxon>Ostariophysi</taxon>
        <taxon>Cypriniformes</taxon>
        <taxon>Cyprinidae</taxon>
        <taxon>Cyprininae</taxon>
        <taxon>Sinocyclocheilus</taxon>
    </lineage>
</organism>
<reference evidence="5" key="1">
    <citation type="submission" date="2025-08" db="UniProtKB">
        <authorList>
            <consortium name="Ensembl"/>
        </authorList>
    </citation>
    <scope>IDENTIFICATION</scope>
</reference>
<feature type="domain" description="SUEL-type lectin" evidence="4">
    <location>
        <begin position="30"/>
        <end position="119"/>
    </location>
</feature>
<dbReference type="Pfam" id="PF02140">
    <property type="entry name" value="SUEL_Lectin"/>
    <property type="match status" value="2"/>
</dbReference>
<evidence type="ECO:0000313" key="5">
    <source>
        <dbReference type="Ensembl" id="ENSSGRP00000043540.1"/>
    </source>
</evidence>
<dbReference type="PANTHER" id="PTHR46780">
    <property type="entry name" value="PROTEIN EVA-1"/>
    <property type="match status" value="1"/>
</dbReference>
<dbReference type="Gene3D" id="2.60.120.740">
    <property type="match status" value="2"/>
</dbReference>
<evidence type="ECO:0000313" key="6">
    <source>
        <dbReference type="Proteomes" id="UP000472262"/>
    </source>
</evidence>
<keyword evidence="6" id="KW-1185">Reference proteome</keyword>
<evidence type="ECO:0000256" key="2">
    <source>
        <dbReference type="ARBA" id="ARBA00022737"/>
    </source>
</evidence>
<name>A0A672N1V7_SINGR</name>
<dbReference type="InterPro" id="IPR043159">
    <property type="entry name" value="Lectin_gal-bd_sf"/>
</dbReference>
<keyword evidence="3" id="KW-0732">Signal</keyword>
<dbReference type="AlphaFoldDB" id="A0A672N1V7"/>
<dbReference type="PROSITE" id="PS50228">
    <property type="entry name" value="SUEL_LECTIN"/>
    <property type="match status" value="2"/>
</dbReference>
<evidence type="ECO:0000256" key="1">
    <source>
        <dbReference type="ARBA" id="ARBA00022734"/>
    </source>
</evidence>
<dbReference type="Proteomes" id="UP000472262">
    <property type="component" value="Unassembled WGS sequence"/>
</dbReference>
<evidence type="ECO:0000256" key="3">
    <source>
        <dbReference type="SAM" id="SignalP"/>
    </source>
</evidence>
<keyword evidence="2" id="KW-0677">Repeat</keyword>
<feature type="domain" description="SUEL-type lectin" evidence="4">
    <location>
        <begin position="117"/>
        <end position="211"/>
    </location>
</feature>
<reference evidence="5" key="2">
    <citation type="submission" date="2025-09" db="UniProtKB">
        <authorList>
            <consortium name="Ensembl"/>
        </authorList>
    </citation>
    <scope>IDENTIFICATION</scope>
</reference>
<keyword evidence="1" id="KW-0430">Lectin</keyword>
<dbReference type="Ensembl" id="ENSSGRT00000046622.1">
    <property type="protein sequence ID" value="ENSSGRP00000043540.1"/>
    <property type="gene ID" value="ENSSGRG00000023475.1"/>
</dbReference>
<sequence length="251" mass="27994">HISEMLFIFILLISINTFLSPGVDTKRYFWCEGGSVPLSCGYIKVITANYGRTDHTTCSTGRSLHQLSNMQLQLFSKLFCVCSYRCDGRKSCSVPAVNSVFSDPCVGTHKYLDVSYLCVDTKRYFWCEGGSVPLSCGYIKVITANYGRTDHTTCSTGRSLHQLSNVDCFQETSVQVICDGRKSCSVPAVNSVFSDPCVGTHKYLDVSYLCLPFSKSITDTHYHSKLEVGKMFLKEVSFAHQGCIYFVTVKL</sequence>
<accession>A0A672N1V7</accession>